<evidence type="ECO:0000313" key="1">
    <source>
        <dbReference type="EMBL" id="GCC46012.1"/>
    </source>
</evidence>
<dbReference type="Proteomes" id="UP000287033">
    <property type="component" value="Unassembled WGS sequence"/>
</dbReference>
<dbReference type="EMBL" id="BEZZ01173130">
    <property type="protein sequence ID" value="GCC46012.1"/>
    <property type="molecule type" value="Genomic_DNA"/>
</dbReference>
<sequence>MALPTNTVTTYQAIGNREDLSDMIYRIDPTDTPFMSGVDKEKASAVNHEWQTQALAPASNANAQLEGDDPTANALVPTVRLGNLCQISYKMAQVSGTQQAVDHAGRDNELAYQEMLRGLELKRDIETILVGSSQAK</sequence>
<evidence type="ECO:0000313" key="2">
    <source>
        <dbReference type="Proteomes" id="UP000287033"/>
    </source>
</evidence>
<name>A0A401TTQ6_CHIPU</name>
<protein>
    <submittedName>
        <fullName evidence="1">Uncharacterized protein</fullName>
    </submittedName>
</protein>
<proteinExistence type="predicted"/>
<gene>
    <name evidence="1" type="ORF">chiPu_0030035</name>
</gene>
<keyword evidence="2" id="KW-1185">Reference proteome</keyword>
<dbReference type="Pfam" id="PF17236">
    <property type="entry name" value="SU10_MCP"/>
    <property type="match status" value="1"/>
</dbReference>
<organism evidence="1 2">
    <name type="scientific">Chiloscyllium punctatum</name>
    <name type="common">Brownbanded bambooshark</name>
    <name type="synonym">Hemiscyllium punctatum</name>
    <dbReference type="NCBI Taxonomy" id="137246"/>
    <lineage>
        <taxon>Eukaryota</taxon>
        <taxon>Metazoa</taxon>
        <taxon>Chordata</taxon>
        <taxon>Craniata</taxon>
        <taxon>Vertebrata</taxon>
        <taxon>Chondrichthyes</taxon>
        <taxon>Elasmobranchii</taxon>
        <taxon>Galeomorphii</taxon>
        <taxon>Galeoidea</taxon>
        <taxon>Orectolobiformes</taxon>
        <taxon>Hemiscylliidae</taxon>
        <taxon>Chiloscyllium</taxon>
    </lineage>
</organism>
<dbReference type="InterPro" id="IPR035198">
    <property type="entry name" value="SU10_MCP"/>
</dbReference>
<accession>A0A401TTQ6</accession>
<dbReference type="AlphaFoldDB" id="A0A401TTQ6"/>
<feature type="non-terminal residue" evidence="1">
    <location>
        <position position="136"/>
    </location>
</feature>
<reference evidence="1 2" key="1">
    <citation type="journal article" date="2018" name="Nat. Ecol. Evol.">
        <title>Shark genomes provide insights into elasmobranch evolution and the origin of vertebrates.</title>
        <authorList>
            <person name="Hara Y"/>
            <person name="Yamaguchi K"/>
            <person name="Onimaru K"/>
            <person name="Kadota M"/>
            <person name="Koyanagi M"/>
            <person name="Keeley SD"/>
            <person name="Tatsumi K"/>
            <person name="Tanaka K"/>
            <person name="Motone F"/>
            <person name="Kageyama Y"/>
            <person name="Nozu R"/>
            <person name="Adachi N"/>
            <person name="Nishimura O"/>
            <person name="Nakagawa R"/>
            <person name="Tanegashima C"/>
            <person name="Kiyatake I"/>
            <person name="Matsumoto R"/>
            <person name="Murakumo K"/>
            <person name="Nishida K"/>
            <person name="Terakita A"/>
            <person name="Kuratani S"/>
            <person name="Sato K"/>
            <person name="Hyodo S Kuraku.S."/>
        </authorList>
    </citation>
    <scope>NUCLEOTIDE SEQUENCE [LARGE SCALE GENOMIC DNA]</scope>
</reference>
<comment type="caution">
    <text evidence="1">The sequence shown here is derived from an EMBL/GenBank/DDBJ whole genome shotgun (WGS) entry which is preliminary data.</text>
</comment>